<dbReference type="AlphaFoldDB" id="G3I3P9"/>
<protein>
    <submittedName>
        <fullName evidence="1">Uncharacterized protein</fullName>
    </submittedName>
</protein>
<proteinExistence type="predicted"/>
<organism evidence="1 2">
    <name type="scientific">Cricetulus griseus</name>
    <name type="common">Chinese hamster</name>
    <name type="synonym">Cricetulus barabensis griseus</name>
    <dbReference type="NCBI Taxonomy" id="10029"/>
    <lineage>
        <taxon>Eukaryota</taxon>
        <taxon>Metazoa</taxon>
        <taxon>Chordata</taxon>
        <taxon>Craniata</taxon>
        <taxon>Vertebrata</taxon>
        <taxon>Euteleostomi</taxon>
        <taxon>Mammalia</taxon>
        <taxon>Eutheria</taxon>
        <taxon>Euarchontoglires</taxon>
        <taxon>Glires</taxon>
        <taxon>Rodentia</taxon>
        <taxon>Myomorpha</taxon>
        <taxon>Muroidea</taxon>
        <taxon>Cricetidae</taxon>
        <taxon>Cricetinae</taxon>
        <taxon>Cricetulus</taxon>
    </lineage>
</organism>
<reference evidence="2" key="1">
    <citation type="journal article" date="2011" name="Nat. Biotechnol.">
        <title>The genomic sequence of the Chinese hamster ovary (CHO)-K1 cell line.</title>
        <authorList>
            <person name="Xu X."/>
            <person name="Nagarajan H."/>
            <person name="Lewis N.E."/>
            <person name="Pan S."/>
            <person name="Cai Z."/>
            <person name="Liu X."/>
            <person name="Chen W."/>
            <person name="Xie M."/>
            <person name="Wang W."/>
            <person name="Hammond S."/>
            <person name="Andersen M.R."/>
            <person name="Neff N."/>
            <person name="Passarelli B."/>
            <person name="Koh W."/>
            <person name="Fan H.C."/>
            <person name="Wang J."/>
            <person name="Gui Y."/>
            <person name="Lee K.H."/>
            <person name="Betenbaugh M.J."/>
            <person name="Quake S.R."/>
            <person name="Famili I."/>
            <person name="Palsson B.O."/>
            <person name="Wang J."/>
        </authorList>
    </citation>
    <scope>NUCLEOTIDE SEQUENCE [LARGE SCALE GENOMIC DNA]</scope>
    <source>
        <strain evidence="2">CHO K1 cell line</strain>
    </source>
</reference>
<gene>
    <name evidence="1" type="ORF">I79_018059</name>
</gene>
<dbReference type="InParanoid" id="G3I3P9"/>
<sequence>MILEIIGFEESETKATSQVQLLVLFPVLQCMLTAPDNPGIKGLATVMLRKHLCF</sequence>
<dbReference type="Proteomes" id="UP000001075">
    <property type="component" value="Unassembled WGS sequence"/>
</dbReference>
<evidence type="ECO:0000313" key="1">
    <source>
        <dbReference type="EMBL" id="EGW11207.1"/>
    </source>
</evidence>
<name>G3I3P9_CRIGR</name>
<dbReference type="EMBL" id="JH001200">
    <property type="protein sequence ID" value="EGW11207.1"/>
    <property type="molecule type" value="Genomic_DNA"/>
</dbReference>
<accession>G3I3P9</accession>
<evidence type="ECO:0000313" key="2">
    <source>
        <dbReference type="Proteomes" id="UP000001075"/>
    </source>
</evidence>